<evidence type="ECO:0008006" key="4">
    <source>
        <dbReference type="Google" id="ProtNLM"/>
    </source>
</evidence>
<proteinExistence type="predicted"/>
<dbReference type="Proteomes" id="UP000197138">
    <property type="component" value="Unassembled WGS sequence"/>
</dbReference>
<dbReference type="EMBL" id="MTKT01004486">
    <property type="protein sequence ID" value="OWM71144.1"/>
    <property type="molecule type" value="Genomic_DNA"/>
</dbReference>
<evidence type="ECO:0000256" key="1">
    <source>
        <dbReference type="SAM" id="MobiDB-lite"/>
    </source>
</evidence>
<gene>
    <name evidence="2" type="ORF">CDL15_Pgr011271</name>
</gene>
<dbReference type="PANTHER" id="PTHR33193">
    <property type="entry name" value="DOMAIN PROTEIN, PUTATIVE (DUF3511)-RELATED"/>
    <property type="match status" value="1"/>
</dbReference>
<evidence type="ECO:0000313" key="3">
    <source>
        <dbReference type="Proteomes" id="UP000197138"/>
    </source>
</evidence>
<dbReference type="AlphaFoldDB" id="A0A218WE60"/>
<dbReference type="Pfam" id="PF12023">
    <property type="entry name" value="DUF3511"/>
    <property type="match status" value="1"/>
</dbReference>
<comment type="caution">
    <text evidence="2">The sequence shown here is derived from an EMBL/GenBank/DDBJ whole genome shotgun (WGS) entry which is preliminary data.</text>
</comment>
<name>A0A218WE60_PUNGR</name>
<protein>
    <recommendedName>
        <fullName evidence="4">DUF3511 domain-containing protein</fullName>
    </recommendedName>
</protein>
<evidence type="ECO:0000313" key="2">
    <source>
        <dbReference type="EMBL" id="OWM71144.1"/>
    </source>
</evidence>
<accession>A0A218WE60</accession>
<dbReference type="InterPro" id="IPR021899">
    <property type="entry name" value="DUF3511"/>
</dbReference>
<dbReference type="PANTHER" id="PTHR33193:SF13">
    <property type="entry name" value="EXPRESSED PROTEIN"/>
    <property type="match status" value="1"/>
</dbReference>
<reference evidence="3" key="1">
    <citation type="journal article" date="2017" name="Plant J.">
        <title>The pomegranate (Punica granatum L.) genome and the genomics of punicalagin biosynthesis.</title>
        <authorList>
            <person name="Qin G."/>
            <person name="Xu C."/>
            <person name="Ming R."/>
            <person name="Tang H."/>
            <person name="Guyot R."/>
            <person name="Kramer E.M."/>
            <person name="Hu Y."/>
            <person name="Yi X."/>
            <person name="Qi Y."/>
            <person name="Xu X."/>
            <person name="Gao Z."/>
            <person name="Pan H."/>
            <person name="Jian J."/>
            <person name="Tian Y."/>
            <person name="Yue Z."/>
            <person name="Xu Y."/>
        </authorList>
    </citation>
    <scope>NUCLEOTIDE SEQUENCE [LARGE SCALE GENOMIC DNA]</scope>
    <source>
        <strain evidence="3">cv. Dabenzi</strain>
    </source>
</reference>
<sequence length="66" mass="7530">MDHSRNKRIVPSAPPSSSWGFSDAEAKRRKRVVKYKAYAVEGRIKASIRSGFRWIKSKYSGFVHGC</sequence>
<organism evidence="2 3">
    <name type="scientific">Punica granatum</name>
    <name type="common">Pomegranate</name>
    <dbReference type="NCBI Taxonomy" id="22663"/>
    <lineage>
        <taxon>Eukaryota</taxon>
        <taxon>Viridiplantae</taxon>
        <taxon>Streptophyta</taxon>
        <taxon>Embryophyta</taxon>
        <taxon>Tracheophyta</taxon>
        <taxon>Spermatophyta</taxon>
        <taxon>Magnoliopsida</taxon>
        <taxon>eudicotyledons</taxon>
        <taxon>Gunneridae</taxon>
        <taxon>Pentapetalae</taxon>
        <taxon>rosids</taxon>
        <taxon>malvids</taxon>
        <taxon>Myrtales</taxon>
        <taxon>Lythraceae</taxon>
        <taxon>Punica</taxon>
    </lineage>
</organism>
<feature type="region of interest" description="Disordered" evidence="1">
    <location>
        <begin position="1"/>
        <end position="26"/>
    </location>
</feature>